<evidence type="ECO:0000313" key="1">
    <source>
        <dbReference type="Ensembl" id="ENSDLAP00005045983.1"/>
    </source>
</evidence>
<keyword evidence="2" id="KW-1185">Reference proteome</keyword>
<protein>
    <submittedName>
        <fullName evidence="1">Uncharacterized protein</fullName>
    </submittedName>
</protein>
<proteinExistence type="predicted"/>
<dbReference type="AlphaFoldDB" id="A0A8C4HPR4"/>
<dbReference type="Proteomes" id="UP000694389">
    <property type="component" value="Unassembled WGS sequence"/>
</dbReference>
<reference evidence="1" key="1">
    <citation type="submission" date="2025-08" db="UniProtKB">
        <authorList>
            <consortium name="Ensembl"/>
        </authorList>
    </citation>
    <scope>IDENTIFICATION</scope>
</reference>
<accession>A0A8C4HPR4</accession>
<evidence type="ECO:0000313" key="2">
    <source>
        <dbReference type="Proteomes" id="UP000694389"/>
    </source>
</evidence>
<dbReference type="Ensembl" id="ENSDLAT00005049083.2">
    <property type="protein sequence ID" value="ENSDLAP00005045983.1"/>
    <property type="gene ID" value="ENSDLAG00005020368.2"/>
</dbReference>
<sequence length="89" mass="10030">MLPNSHLTTDFVCNQHTTAVSPPCCGWSQYKCLISYFLQVIVLSSHFPPCALCLTPVVYRQVSHFYVPPLLPRVKMYSFSLGMCIVSSE</sequence>
<organism evidence="1 2">
    <name type="scientific">Dicentrarchus labrax</name>
    <name type="common">European seabass</name>
    <name type="synonym">Morone labrax</name>
    <dbReference type="NCBI Taxonomy" id="13489"/>
    <lineage>
        <taxon>Eukaryota</taxon>
        <taxon>Metazoa</taxon>
        <taxon>Chordata</taxon>
        <taxon>Craniata</taxon>
        <taxon>Vertebrata</taxon>
        <taxon>Euteleostomi</taxon>
        <taxon>Actinopterygii</taxon>
        <taxon>Neopterygii</taxon>
        <taxon>Teleostei</taxon>
        <taxon>Neoteleostei</taxon>
        <taxon>Acanthomorphata</taxon>
        <taxon>Eupercaria</taxon>
        <taxon>Moronidae</taxon>
        <taxon>Dicentrarchus</taxon>
    </lineage>
</organism>
<reference evidence="1" key="2">
    <citation type="submission" date="2025-09" db="UniProtKB">
        <authorList>
            <consortium name="Ensembl"/>
        </authorList>
    </citation>
    <scope>IDENTIFICATION</scope>
</reference>
<name>A0A8C4HPR4_DICLA</name>